<keyword evidence="2" id="KW-0596">Phosphopantetheine</keyword>
<dbReference type="SMART" id="SM00823">
    <property type="entry name" value="PKS_PP"/>
    <property type="match status" value="3"/>
</dbReference>
<evidence type="ECO:0000256" key="6">
    <source>
        <dbReference type="SAM" id="MobiDB-lite"/>
    </source>
</evidence>
<keyword evidence="5" id="KW-0443">Lipid metabolism</keyword>
<keyword evidence="4" id="KW-0276">Fatty acid metabolism</keyword>
<name>A0ABN3VEV9_9PSEU</name>
<dbReference type="Pfam" id="PF13193">
    <property type="entry name" value="AMP-binding_C"/>
    <property type="match status" value="2"/>
</dbReference>
<evidence type="ECO:0000313" key="8">
    <source>
        <dbReference type="EMBL" id="GAA2798137.1"/>
    </source>
</evidence>
<dbReference type="Gene3D" id="3.30.559.30">
    <property type="entry name" value="Nonribosomal peptide synthetase, condensation domain"/>
    <property type="match status" value="2"/>
</dbReference>
<evidence type="ECO:0000256" key="4">
    <source>
        <dbReference type="ARBA" id="ARBA00022832"/>
    </source>
</evidence>
<dbReference type="InterPro" id="IPR006162">
    <property type="entry name" value="Ppantetheine_attach_site"/>
</dbReference>
<comment type="cofactor">
    <cofactor evidence="1">
        <name>pantetheine 4'-phosphate</name>
        <dbReference type="ChEBI" id="CHEBI:47942"/>
    </cofactor>
</comment>
<dbReference type="InterPro" id="IPR001242">
    <property type="entry name" value="Condensation_dom"/>
</dbReference>
<reference evidence="8 9" key="1">
    <citation type="journal article" date="2019" name="Int. J. Syst. Evol. Microbiol.">
        <title>The Global Catalogue of Microorganisms (GCM) 10K type strain sequencing project: providing services to taxonomists for standard genome sequencing and annotation.</title>
        <authorList>
            <consortium name="The Broad Institute Genomics Platform"/>
            <consortium name="The Broad Institute Genome Sequencing Center for Infectious Disease"/>
            <person name="Wu L."/>
            <person name="Ma J."/>
        </authorList>
    </citation>
    <scope>NUCLEOTIDE SEQUENCE [LARGE SCALE GENOMIC DNA]</scope>
    <source>
        <strain evidence="8 9">JCM 9383</strain>
    </source>
</reference>
<evidence type="ECO:0000256" key="3">
    <source>
        <dbReference type="ARBA" id="ARBA00022553"/>
    </source>
</evidence>
<dbReference type="CDD" id="cd05931">
    <property type="entry name" value="FAAL"/>
    <property type="match status" value="1"/>
</dbReference>
<dbReference type="InterPro" id="IPR000873">
    <property type="entry name" value="AMP-dep_synth/lig_dom"/>
</dbReference>
<dbReference type="EMBL" id="BAAAUX010000014">
    <property type="protein sequence ID" value="GAA2798137.1"/>
    <property type="molecule type" value="Genomic_DNA"/>
</dbReference>
<accession>A0ABN3VEV9</accession>
<dbReference type="PROSITE" id="PS00455">
    <property type="entry name" value="AMP_BINDING"/>
    <property type="match status" value="1"/>
</dbReference>
<dbReference type="InterPro" id="IPR023213">
    <property type="entry name" value="CAT-like_dom_sf"/>
</dbReference>
<dbReference type="InterPro" id="IPR009081">
    <property type="entry name" value="PP-bd_ACP"/>
</dbReference>
<proteinExistence type="predicted"/>
<dbReference type="InterPro" id="IPR010071">
    <property type="entry name" value="AA_adenyl_dom"/>
</dbReference>
<dbReference type="Pfam" id="PF00550">
    <property type="entry name" value="PP-binding"/>
    <property type="match status" value="3"/>
</dbReference>
<dbReference type="Gene3D" id="3.30.559.10">
    <property type="entry name" value="Chloramphenicol acetyltransferase-like domain"/>
    <property type="match status" value="2"/>
</dbReference>
<dbReference type="PROSITE" id="PS00012">
    <property type="entry name" value="PHOSPHOPANTETHEINE"/>
    <property type="match status" value="1"/>
</dbReference>
<organism evidence="8 9">
    <name type="scientific">Saccharopolyspora taberi</name>
    <dbReference type="NCBI Taxonomy" id="60895"/>
    <lineage>
        <taxon>Bacteria</taxon>
        <taxon>Bacillati</taxon>
        <taxon>Actinomycetota</taxon>
        <taxon>Actinomycetes</taxon>
        <taxon>Pseudonocardiales</taxon>
        <taxon>Pseudonocardiaceae</taxon>
        <taxon>Saccharopolyspora</taxon>
    </lineage>
</organism>
<comment type="caution">
    <text evidence="8">The sequence shown here is derived from an EMBL/GenBank/DDBJ whole genome shotgun (WGS) entry which is preliminary data.</text>
</comment>
<dbReference type="Gene3D" id="3.40.50.12780">
    <property type="entry name" value="N-terminal domain of ligase-like"/>
    <property type="match status" value="2"/>
</dbReference>
<feature type="domain" description="Carrier" evidence="7">
    <location>
        <begin position="2714"/>
        <end position="2789"/>
    </location>
</feature>
<protein>
    <recommendedName>
        <fullName evidence="7">Carrier domain-containing protein</fullName>
    </recommendedName>
</protein>
<dbReference type="SUPFAM" id="SSF47336">
    <property type="entry name" value="ACP-like"/>
    <property type="match status" value="3"/>
</dbReference>
<dbReference type="InterPro" id="IPR020806">
    <property type="entry name" value="PKS_PP-bd"/>
</dbReference>
<dbReference type="Proteomes" id="UP001500979">
    <property type="component" value="Unassembled WGS sequence"/>
</dbReference>
<dbReference type="InterPro" id="IPR040097">
    <property type="entry name" value="FAAL/FAAC"/>
</dbReference>
<dbReference type="InterPro" id="IPR025110">
    <property type="entry name" value="AMP-bd_C"/>
</dbReference>
<dbReference type="PROSITE" id="PS50075">
    <property type="entry name" value="CARRIER"/>
    <property type="match status" value="3"/>
</dbReference>
<dbReference type="InterPro" id="IPR045851">
    <property type="entry name" value="AMP-bd_C_sf"/>
</dbReference>
<dbReference type="PANTHER" id="PTHR45527:SF1">
    <property type="entry name" value="FATTY ACID SYNTHASE"/>
    <property type="match status" value="1"/>
</dbReference>
<dbReference type="RefSeq" id="WP_344681213.1">
    <property type="nucleotide sequence ID" value="NZ_BAAAUX010000014.1"/>
</dbReference>
<dbReference type="Gene3D" id="3.40.50.980">
    <property type="match status" value="2"/>
</dbReference>
<evidence type="ECO:0000259" key="7">
    <source>
        <dbReference type="PROSITE" id="PS50075"/>
    </source>
</evidence>
<feature type="region of interest" description="Disordered" evidence="6">
    <location>
        <begin position="2792"/>
        <end position="2817"/>
    </location>
</feature>
<keyword evidence="3" id="KW-0597">Phosphoprotein</keyword>
<sequence>MIPESAENLTDLLRLRADEHPDRVGLRFLTSGEVDGESEEWSFGELDLRARTIAAQLQEIGVRGERVILLYPPTADFVAAFFGCLYAGAVAVPAYPHPTSTRLHGIARDAGARAVLAPNKVVAENERFTRAVPELAAARWTGTGESDVDIAARWQRPAITGESLAFLQYTSGSTATPKGVMVSHGNLLHNERLIKETFGNDQETSSVGWLPLFHDMGLIGNLLHPLYLGNSCTLMSPQAFLQQPARWLRAISEYGGVLCGGPNFGYELCVRKVRPEQCEGLDLSGWAVAFNGAEPVRQDTIDRFTAKFADFGFRPEAMCPCYGLAEATLLVSGVGRHTTATQRRVDADALARNRVADATDPGQQPMVSVGTTGAEHEVAIADPETHQRCEPDAVGEIWVSGPSVAHGYWNQPEESERTFRAHLVGDDRRTYLRTGDLGFVADGELYVTGRIKDVIILRGRNIYPQDVELAVERSHPAVRPGESGAFAVEVDGEERLAVVTEVDLGDDTAPEPVIDAIRAAVLREFDLPAHTVALLSPRSIPKTSSGKIRRGACREGLRSGGLKILAHSVLDERPPPPPRATGAQFGLLDALEVVGEEGRASLVERFVQRECARVLGCGPEQVDLDSPPAALGLDSLTGAEIQGAVQDALRVSLDMGFLWQQPSLRDAARQVVAAWEGADDAGSGLPELVHVPGESQPVASSGQQRLWVLSQLASDTPVYNIHFGLRIEGPVDQDALRSGVTELVRRHTALRTVLREVGRQVRQVVVDPAPVDLPKTDLTTAAEPEAELERVATALAAEPFDLAAGPLVRFHLVAVAAEDHVLLVTQHHTITDGWSTNVLARELAEIYEALVQDTLLPADPRFQYADYARWEQSAVELLSEDEEFWSRQLAGLPRLELPGDRPRPPMRTYRGGRVRLELSRRTSARLLAIGREEGCTPFVTLLAGYAAFLHRYTGKEDFAIGSIIANRGTAETQELVGFLANTVVLRCDLSGKPTFRELLRRLRSVAADGFKHGRLPFAETVRAVGGAGDDVALFETCFVLENNPTRRVDTGGTTWRPFVLAPDGAVEGTAKFDLSLALEDNDGVVSGTLEYSADRFDGATAQRMAGNLQMLFAGATATPDAAIRELPVMTPDQRQAVLQGWNDTDLDVPHETAFPELFEAQVRRTPDRIAVVCEDQRLSYRELNARANRLAHHLRRSGLRSGEVVALLMDRGPDLLTAILAVFKAGAAYLPLDPDHPANRHVQVLEQAGAGLVISTAEFASTLVAERESLPVLDIATLGARPESEEDLGLTITPGHLAYVFFTSGSTGVPKGAMVEHRGMVNHLYAKIHDLGLGQDDVVAQTASQCFDISVWQFLSALLVGGQVRVYPREVALDATGLLERADQDRITILEMVPSLLATSLDALHRGGSTPRLAALRWLLMTGEALPPGLVRRWLGYWPEVPMLNAYGPTECSDDVTHCSIPDVEAITESNTPIGVPIANTRLYVLDGAFEPVPVGVFGELFVGGVGVGRGYVGDGPLTAERFVPDPFGDGGRLYRTGDVVRWLPDGRLEFAGRVDHQVKIRGHRVELGEIESVLQRCPGVGQAVVVLREDIGGGPRLVGYVTGEGLSSAELCDWVGQWLPGYMVPSAVVVLKEFPVTPNGKVDRASLPVPDRSDVVGAGFVAPRGPVEQAVAEVWAQVLGLDQVGVYDDFFALGGHSLLATQIMTRLRETFGVAVSLRELFESPTVAALAGVVTSASGREQAPPIPVVDRDGDLPLSFAQQRLWFLDQLSPGEATYNVPGMVRLSGAVDIDGLRWALDQIVTRHESLRTRFAVKDDVPVQVVEPAGGVDIEVAEALGASDEHVREWARERARWSFDLRRGPLFRVSMLRVAPDEWVLVVALHHSVSDGWSLGVLLRELSVLYGDYVAGRQSSLPELPVQYADFAVWQREWLDGGVLEPQLDYWRSQLAGAPAGLPLPTDRPRTGKESREGAHLPVSWDAELIERLREVAREAGATLYMTVLAAFQVVLGRFAGTEDVVVGSPVAGRTRPELEGLIGFFVNTLVMRTDLSGSPSFDEVLRRVRENALEAYAHQDVPFERLVEELAPPRDAGRTPLFQVMFVLQNAPVGELELNGVEVNTSQVSTETAKFELTLSLEEVAGGVEGYLEYDTSLFDADTAQRVITAVECVLAAVAADPSRPVRSLPLMPEPEYRRVIEEWNNTSGPIPHNTVHELFEQHAHAHPHAIALIQGTDRLSYDELNRKANRLAHHLLAGTAPETPVGVHLQRSTDFVTSILGILKAGCAYVPLDPGYPADRLALMVSTAGISTVLTDAEDDRVRDVLGGDVELVNVHRDEIQARPDHDPRQPVSPDGAAYVIFTSGSTGTPNGVVGLHRGAVNRIAWMRERYAFEPHEVGVVKTSVNFVDSVWEIFGPLVSGVPSVILPDDVVKSPPELVRALRECGATRIVLVPSLLRALLDDEPKLGELLPELWQWTSSGESLPLDVARRFEQSLPGRTLLNLYGSSEVSADSVALEVESDTCVTSVPIGGPIANTRVYVLDGSLEPVPVGVHGELFVGGEGLARGYVGDGALTAERFVPDPFGDGERLYRTGDLGRWLPDGRLEFVGRVDHQVKVRGHRVELGEIESVLLRHPDVGQAVVVLREDIGDDARLIGYVTGEGLNSAELSAWVGQWLPGYMAPSAVVVLERFPVTPNGKIDRAALPVPDRSDVVGAGFVAPRGPVEQAVAEVWAQVLGLDQVGIYDDFFALGGHSLMATQIVTRLRDKVKVELELRRLFENPTVAGVAELVEQLTAGETAPAPSAIPRQPRKRVSLPADTPGE</sequence>
<dbReference type="NCBIfam" id="NF003417">
    <property type="entry name" value="PRK04813.1"/>
    <property type="match status" value="3"/>
</dbReference>
<gene>
    <name evidence="8" type="ORF">GCM10010470_36640</name>
</gene>
<feature type="domain" description="Carrier" evidence="7">
    <location>
        <begin position="1663"/>
        <end position="1738"/>
    </location>
</feature>
<dbReference type="Gene3D" id="2.30.38.10">
    <property type="entry name" value="Luciferase, Domain 3"/>
    <property type="match status" value="1"/>
</dbReference>
<feature type="domain" description="Carrier" evidence="7">
    <location>
        <begin position="598"/>
        <end position="675"/>
    </location>
</feature>
<dbReference type="SUPFAM" id="SSF52777">
    <property type="entry name" value="CoA-dependent acyltransferases"/>
    <property type="match status" value="4"/>
</dbReference>
<dbReference type="NCBIfam" id="TIGR01733">
    <property type="entry name" value="AA-adenyl-dom"/>
    <property type="match status" value="2"/>
</dbReference>
<dbReference type="SUPFAM" id="SSF56801">
    <property type="entry name" value="Acetyl-CoA synthetase-like"/>
    <property type="match status" value="3"/>
</dbReference>
<dbReference type="InterPro" id="IPR029058">
    <property type="entry name" value="AB_hydrolase_fold"/>
</dbReference>
<dbReference type="CDD" id="cd19531">
    <property type="entry name" value="LCL_NRPS-like"/>
    <property type="match status" value="2"/>
</dbReference>
<dbReference type="InterPro" id="IPR036736">
    <property type="entry name" value="ACP-like_sf"/>
</dbReference>
<dbReference type="PANTHER" id="PTHR45527">
    <property type="entry name" value="NONRIBOSOMAL PEPTIDE SYNTHETASE"/>
    <property type="match status" value="1"/>
</dbReference>
<dbReference type="CDD" id="cd05930">
    <property type="entry name" value="A_NRPS"/>
    <property type="match status" value="2"/>
</dbReference>
<evidence type="ECO:0000256" key="1">
    <source>
        <dbReference type="ARBA" id="ARBA00001957"/>
    </source>
</evidence>
<dbReference type="Gene3D" id="3.30.300.30">
    <property type="match status" value="3"/>
</dbReference>
<dbReference type="InterPro" id="IPR042099">
    <property type="entry name" value="ANL_N_sf"/>
</dbReference>
<evidence type="ECO:0000256" key="2">
    <source>
        <dbReference type="ARBA" id="ARBA00022450"/>
    </source>
</evidence>
<evidence type="ECO:0000313" key="9">
    <source>
        <dbReference type="Proteomes" id="UP001500979"/>
    </source>
</evidence>
<evidence type="ECO:0000256" key="5">
    <source>
        <dbReference type="ARBA" id="ARBA00023098"/>
    </source>
</evidence>
<dbReference type="Gene3D" id="1.10.1200.10">
    <property type="entry name" value="ACP-like"/>
    <property type="match status" value="2"/>
</dbReference>
<keyword evidence="9" id="KW-1185">Reference proteome</keyword>
<dbReference type="Gene3D" id="3.40.50.1820">
    <property type="entry name" value="alpha/beta hydrolase"/>
    <property type="match status" value="1"/>
</dbReference>
<dbReference type="Pfam" id="PF00501">
    <property type="entry name" value="AMP-binding"/>
    <property type="match status" value="3"/>
</dbReference>
<dbReference type="Pfam" id="PF00668">
    <property type="entry name" value="Condensation"/>
    <property type="match status" value="2"/>
</dbReference>
<dbReference type="InterPro" id="IPR020845">
    <property type="entry name" value="AMP-binding_CS"/>
</dbReference>